<feature type="region of interest" description="C-terminal hotdog fold" evidence="9">
    <location>
        <begin position="1149"/>
        <end position="1305"/>
    </location>
</feature>
<dbReference type="PROSITE" id="PS52019">
    <property type="entry name" value="PKS_MFAS_DH"/>
    <property type="match status" value="1"/>
</dbReference>
<dbReference type="InterPro" id="IPR049552">
    <property type="entry name" value="PKS_DH_N"/>
</dbReference>
<dbReference type="Pfam" id="PF07993">
    <property type="entry name" value="NAD_binding_4"/>
    <property type="match status" value="1"/>
</dbReference>
<dbReference type="InterPro" id="IPR013968">
    <property type="entry name" value="PKS_KR"/>
</dbReference>
<dbReference type="InterPro" id="IPR000873">
    <property type="entry name" value="AMP-dep_synth/lig_dom"/>
</dbReference>
<comment type="caution">
    <text evidence="14">The sequence shown here is derived from an EMBL/GenBank/DDBJ whole genome shotgun (WGS) entry which is preliminary data.</text>
</comment>
<feature type="compositionally biased region" description="Polar residues" evidence="10">
    <location>
        <begin position="2657"/>
        <end position="2679"/>
    </location>
</feature>
<feature type="region of interest" description="N-terminal hotdog fold" evidence="9">
    <location>
        <begin position="996"/>
        <end position="1134"/>
    </location>
</feature>
<dbReference type="InterPro" id="IPR029063">
    <property type="entry name" value="SAM-dependent_MTases_sf"/>
</dbReference>
<dbReference type="Gene3D" id="3.30.300.30">
    <property type="match status" value="1"/>
</dbReference>
<dbReference type="SUPFAM" id="SSF53901">
    <property type="entry name" value="Thiolase-like"/>
    <property type="match status" value="1"/>
</dbReference>
<evidence type="ECO:0000256" key="8">
    <source>
        <dbReference type="ARBA" id="ARBA00023268"/>
    </source>
</evidence>
<evidence type="ECO:0000313" key="14">
    <source>
        <dbReference type="EMBL" id="KAK8133022.1"/>
    </source>
</evidence>
<evidence type="ECO:0000256" key="3">
    <source>
        <dbReference type="ARBA" id="ARBA00022598"/>
    </source>
</evidence>
<dbReference type="InterPro" id="IPR016035">
    <property type="entry name" value="Acyl_Trfase/lysoPLipase"/>
</dbReference>
<feature type="active site" description="Proton acceptor; for dehydratase activity" evidence="9">
    <location>
        <position position="1028"/>
    </location>
</feature>
<dbReference type="SUPFAM" id="SSF55048">
    <property type="entry name" value="Probable ACP-binding domain of malonyl-CoA ACP transacylase"/>
    <property type="match status" value="1"/>
</dbReference>
<dbReference type="InterPro" id="IPR014030">
    <property type="entry name" value="Ketoacyl_synth_N"/>
</dbReference>
<dbReference type="SMART" id="SM00825">
    <property type="entry name" value="PKS_KS"/>
    <property type="match status" value="1"/>
</dbReference>
<feature type="domain" description="PKS/mFAS DH" evidence="13">
    <location>
        <begin position="996"/>
        <end position="1305"/>
    </location>
</feature>
<reference evidence="14 15" key="1">
    <citation type="submission" date="2023-01" db="EMBL/GenBank/DDBJ databases">
        <title>Analysis of 21 Apiospora genomes using comparative genomics revels a genus with tremendous synthesis potential of carbohydrate active enzymes and secondary metabolites.</title>
        <authorList>
            <person name="Sorensen T."/>
        </authorList>
    </citation>
    <scope>NUCLEOTIDE SEQUENCE [LARGE SCALE GENOMIC DNA]</scope>
    <source>
        <strain evidence="14 15">CBS 117206</strain>
    </source>
</reference>
<keyword evidence="5" id="KW-0808">Transferase</keyword>
<dbReference type="InterPro" id="IPR057326">
    <property type="entry name" value="KR_dom"/>
</dbReference>
<evidence type="ECO:0000256" key="2">
    <source>
        <dbReference type="ARBA" id="ARBA00022553"/>
    </source>
</evidence>
<dbReference type="Gene3D" id="3.30.559.30">
    <property type="entry name" value="Nonribosomal peptide synthetase, condensation domain"/>
    <property type="match status" value="1"/>
</dbReference>
<dbReference type="Pfam" id="PF02801">
    <property type="entry name" value="Ketoacyl-synt_C"/>
    <property type="match status" value="2"/>
</dbReference>
<dbReference type="Pfam" id="PF08659">
    <property type="entry name" value="KR"/>
    <property type="match status" value="1"/>
</dbReference>
<dbReference type="Gene3D" id="3.40.50.12780">
    <property type="entry name" value="N-terminal domain of ligase-like"/>
    <property type="match status" value="1"/>
</dbReference>
<dbReference type="InterPro" id="IPR001242">
    <property type="entry name" value="Condensation_dom"/>
</dbReference>
<dbReference type="CDD" id="cd00833">
    <property type="entry name" value="PKS"/>
    <property type="match status" value="1"/>
</dbReference>
<dbReference type="InterPro" id="IPR020806">
    <property type="entry name" value="PKS_PP-bd"/>
</dbReference>
<dbReference type="Gene3D" id="3.40.366.10">
    <property type="entry name" value="Malonyl-Coenzyme A Acyl Carrier Protein, domain 2"/>
    <property type="match status" value="1"/>
</dbReference>
<dbReference type="Pfam" id="PF00109">
    <property type="entry name" value="ketoacyl-synt"/>
    <property type="match status" value="1"/>
</dbReference>
<dbReference type="Proteomes" id="UP001392437">
    <property type="component" value="Unassembled WGS sequence"/>
</dbReference>
<dbReference type="InterPro" id="IPR014043">
    <property type="entry name" value="Acyl_transferase_dom"/>
</dbReference>
<dbReference type="GO" id="GO:0008168">
    <property type="term" value="F:methyltransferase activity"/>
    <property type="evidence" value="ECO:0007669"/>
    <property type="project" value="UniProtKB-KW"/>
</dbReference>
<dbReference type="SUPFAM" id="SSF52777">
    <property type="entry name" value="CoA-dependent acyltransferases"/>
    <property type="match status" value="2"/>
</dbReference>
<dbReference type="Pfam" id="PF16197">
    <property type="entry name" value="KAsynt_C_assoc"/>
    <property type="match status" value="1"/>
</dbReference>
<keyword evidence="6" id="KW-0677">Repeat</keyword>
<dbReference type="Gene3D" id="3.40.47.10">
    <property type="match status" value="2"/>
</dbReference>
<dbReference type="InterPro" id="IPR006162">
    <property type="entry name" value="Ppantetheine_attach_site"/>
</dbReference>
<dbReference type="SMART" id="SM00822">
    <property type="entry name" value="PKS_KR"/>
    <property type="match status" value="1"/>
</dbReference>
<dbReference type="Gene3D" id="3.40.50.150">
    <property type="entry name" value="Vaccinia Virus protein VP39"/>
    <property type="match status" value="1"/>
</dbReference>
<evidence type="ECO:0000256" key="10">
    <source>
        <dbReference type="SAM" id="MobiDB-lite"/>
    </source>
</evidence>
<dbReference type="InterPro" id="IPR042099">
    <property type="entry name" value="ANL_N_sf"/>
</dbReference>
<dbReference type="Pfam" id="PF14765">
    <property type="entry name" value="PS-DH"/>
    <property type="match status" value="1"/>
</dbReference>
<dbReference type="SUPFAM" id="SSF51735">
    <property type="entry name" value="NAD(P)-binding Rossmann-fold domains"/>
    <property type="match status" value="2"/>
</dbReference>
<dbReference type="InterPro" id="IPR020845">
    <property type="entry name" value="AMP-binding_CS"/>
</dbReference>
<evidence type="ECO:0000256" key="9">
    <source>
        <dbReference type="PROSITE-ProRule" id="PRU01363"/>
    </source>
</evidence>
<dbReference type="CDD" id="cd02440">
    <property type="entry name" value="AdoMet_MTases"/>
    <property type="match status" value="1"/>
</dbReference>
<feature type="compositionally biased region" description="Low complexity" evidence="10">
    <location>
        <begin position="2693"/>
        <end position="2705"/>
    </location>
</feature>
<dbReference type="SMART" id="SM00826">
    <property type="entry name" value="PKS_DH"/>
    <property type="match status" value="1"/>
</dbReference>
<evidence type="ECO:0000259" key="13">
    <source>
        <dbReference type="PROSITE" id="PS52019"/>
    </source>
</evidence>
<name>A0AAW0RDK5_9PEZI</name>
<dbReference type="CDD" id="cd05930">
    <property type="entry name" value="A_NRPS"/>
    <property type="match status" value="1"/>
</dbReference>
<dbReference type="PROSITE" id="PS00606">
    <property type="entry name" value="KS3_1"/>
    <property type="match status" value="1"/>
</dbReference>
<dbReference type="InterPro" id="IPR023213">
    <property type="entry name" value="CAT-like_dom_sf"/>
</dbReference>
<feature type="domain" description="Carrier" evidence="11">
    <location>
        <begin position="2471"/>
        <end position="2552"/>
    </location>
</feature>
<dbReference type="InterPro" id="IPR013120">
    <property type="entry name" value="FAR_NAD-bd"/>
</dbReference>
<dbReference type="PROSITE" id="PS00455">
    <property type="entry name" value="AMP_BINDING"/>
    <property type="match status" value="1"/>
</dbReference>
<dbReference type="Pfam" id="PF00668">
    <property type="entry name" value="Condensation"/>
    <property type="match status" value="1"/>
</dbReference>
<dbReference type="Pfam" id="PF08242">
    <property type="entry name" value="Methyltransf_12"/>
    <property type="match status" value="1"/>
</dbReference>
<feature type="domain" description="Ketosynthase family 3 (KS3)" evidence="12">
    <location>
        <begin position="11"/>
        <end position="476"/>
    </location>
</feature>
<dbReference type="GO" id="GO:0004315">
    <property type="term" value="F:3-oxoacyl-[acyl-carrier-protein] synthase activity"/>
    <property type="evidence" value="ECO:0007669"/>
    <property type="project" value="InterPro"/>
</dbReference>
<dbReference type="CDD" id="cd19532">
    <property type="entry name" value="C_PKS-NRPS"/>
    <property type="match status" value="1"/>
</dbReference>
<evidence type="ECO:0008006" key="16">
    <source>
        <dbReference type="Google" id="ProtNLM"/>
    </source>
</evidence>
<keyword evidence="8" id="KW-0511">Multifunctional enzyme</keyword>
<evidence type="ECO:0000256" key="6">
    <source>
        <dbReference type="ARBA" id="ARBA00022737"/>
    </source>
</evidence>
<evidence type="ECO:0000256" key="5">
    <source>
        <dbReference type="ARBA" id="ARBA00022679"/>
    </source>
</evidence>
<dbReference type="Gene3D" id="3.10.129.110">
    <property type="entry name" value="Polyketide synthase dehydratase"/>
    <property type="match status" value="1"/>
</dbReference>
<sequence length="4202" mass="459793">PPLTDKMSNPPEPIAIIGTGCRFPGGCNNPSKLWELLREPRDLLKEIPEDRFSADGFYHPQNSHHGTSNVKHSYLLDDDLRRFDAQFFSIKATEANSIDPQQRLLMETVYESLEAAGMSIKRLQGSDTAVYVGVMSADYTDLIGRDVETFPTYFATGTARSILSNRLSYFFDWHGPSMTIDTACSSSLIAMHQAVQTLRAGESGVAVVAGSNLILGPEQYIAESKLQMLSPTGRSRMWDANADGYARGEGVAAIVLKPLSKAIADHDHIECVIRETGVNQDGKTPGITMPSAAAQARLIRSTYSRVGLDISKLSDRPQYFEAHGTGAYYFTITQTSCAKSDGGADVFGAHCLGTPAGDPIEAEAISSAFYGRDLNLTPEEANGTLFVGSIKTVVGHTEGTAGLAAVIKASLSLQSGELPPNLLFDKLNPNITPFYQNLKILSAAQPWPKLPGNGARRISVNSFGFGGANCHAILESVDSHRNFDGDSSTGVAGAGSNFSPYIFSAATQSTLISMLGGYKEYLASKTQPINSITLEDLAWTLSSRRTTLACRTVIPAARSIQDLINKLDQAIQSPGESSEPSVRKPLVAGENLKVLGVFTGQGAQWPRMGADLIENSAAADGILQQLDRSLQSLPRRDVPSWSLRGQLLAPAGISEVGTASLSQPLCTAVQIMLVELLRAADVQFSAVIGHSSGEIGAAYASGYLNAHDAIRIAYYRGLHLKSVVRKGAMLAVGTSYEDAAELCALPAFEGRVCVAASNSPSSVTLSGDAEAIEEIKVVLDEEKKFTRLLQVDRAYHSHHMQACAEAYTRSLEQCGIQSLAGNADADCLWVSSVFACNIADIPTPGGLGPSYWASNLVQPVRFSDALQYLLCDSSSGRLCTFDVGVEVGPHPALKGPVKQSMQEYAPGQDIPYTGVMTRDKNSVESFSMALGFMWKMFGDGVVDLPAYEKYASGRQLATQSSLPLKDLPTYPWDHERTFWHESRLSRAFRTRQDRPHQLLGRRVLDGTPGHMQWRNIFKRSEIGWLDGHQVQGQTVFPCAGYVSLCIEACLRACVDDGNIQSIELRDFEVGHAMVFDDEDSGLDATTILGDISRRENGGQTEVNARFSFCSTPNNDTLDMVSHANCQVHIIVGKGDPDILPPKTSDDGEYALLDVEEDRFYDALGKLGFGYSGPFRALKKLRRRLGSAQGLIQGPEDDEDAPLLVHPALLDSAIQSIMLAFCFPGDSMLRSIYLPTSIGRLIVNPMHCLEFSGKAIDVPFDATASVSTARSLSGDANIYSPHTGFSSKAIQLEGLRTRPLAGPIESTELSIFTELTWDVGRPDSETIVARTTVPELKEDLLFSLERVAYFYLRTLNDAIPSMKRMDLEWHQKRLFAYVDHVLLSASSGSSRFARAEWISDTTETIAEILDKYPENADLRLMRAVGENISAVIRGETTMLEHMVQDNKLNDFYVHAEGMPRYTAYLAAFASQIGHSHPHMHVLEIGAGTGGATKSFLKELDDQYASYTFTDISSGFFEKAAEVFSSSSAKMAFRVLDIEKDIVDQGFAEGSFDVIIASLVLHATRDLTQTLQNVRRLLKPGGYLLLLEITENEQMRFGLLFGGLPGWWLGYDDGRALSPCVGLEEWQRLLKQTGFSGIDTVVPHEPKLPVPLSVIVSQAIDENVSFLRQPLDQSNEHALIPRLVIIGGGGSDSAALAKDIQGALTSHCRNIKFVSSPLDIEDGDLVVGGSVLCLSDIDEPVFKSLTASKLQGLQKIFRTSTNVLWVTRGVRAGDPYARMVVGLGRTVVLEMLHLRLQFLDLDLDVPLSPSAIAESLLRLEVTGTWDEDAHNTALRPLHNIEPEVHLSDTGKLFVPRFKLNQAQNNRYKAARRSIIGHVDVNKSPVELYCNVDDGSYKAVEINQHKGSLAQLMPLEETMEINVIYSINRSVRIAKDCHVFAILGNDSRSGELVLAVSPRQASRVVVPKAFILSGLDILEDDRVDALETFYFSLLGRAALIDVSAGTRVIAMHPDGRFARTVERLSADKGASFMHISAQQVHPKAPRTEVLDILQPMVVPGVNIHMIDLEAKHHYITEAIAQHASRDRCQTISRADITYSVGHIPKFDGRNDVRAALAEARYSLQHQRVMQQAGEMNKANDSSLQTLSLPSILNSTTGPQGEFIVSWKYFSDKLPVSIQTIDTHIGFQGDKTYWLVGLTGGLGLSLCDWIAQKGARYIAITSRNPKINEGFLRKMKAKGVTLQTIAADVCDRDSLHNAYSQIKQQLPPIAGVVQGAMVLHDTVFLDLDMERVNKVMKPKVQGSLLLEEIFHHTPLDFFVFFSSMACVTGNPGQSIYASANMFMSGLAAQRRQRGLNASVVHIGAIFGNGYVTRELTLAQQEFLQRVGNLWLSEQDFRTLFAEAIYAGQAQHGRNTELSTGLMMIEDSEEFQNNITWFNNPMFQHCVKPAQTGDGLENTGKSRRGVLVKAQLQDAISHDDVRDIIYEAFSAKLQASLQVEEGRQIKDLTADNLGIDSLVAVDIRSWFIKELQVEIPVLKILSGATVGELLAKAQELLPPSLIPHFDPEVQGLSNKSKPKAQKPNATMDKVEAPASSKGKQSNSASTQQRVLNGTSQSTSQSTNQLDVSLDRSTKETLAPDARTPAVNQGMPAQRPETFLPRANNSQTPPEVQSSPTKTPYNAGSVSHGDVSITDQDASKLSSSSTSWSEISDAELGPRRSETAPTESLASGIDECLGKNRIFGQNMPVVVRKAPLAFAQSRFWFLEQFLEDRASALNITLSIDIQGSLDVEKLKTAVRLVGQRHEALRTRFVTGDDEDGVTQEILASSHLVLDTFGIKAEAEADEWHRALAEHKYELSKGENMRIILLQRSSSSFRLLIGYHHINMDGISLEVVLKELQTIYDSQRPPNIRDILQYPDFAERQRREYQSGQWKESLAFWKEEFGGQAPPVLPLLPLSKTQTRTSVTAYSSNTATLYLDSTTVGKIQSTCSKLKVNPFHFHLTVFYTLLTRLLDVEDLCIGISSANRQAPGSLQSVGLYLNLLPLLLKSAPKQTFANAVKTIRDKSLRAFGNSAVPFDVIVNEVGDVRTTSRSPLFQVLVNYRPGVSERRQFCGCESKIAAFEQGQTAYDLTLDILENPGGDCRVILGGQSVYYGEHEMAQLRDMYQRLLATFSGNQETRLSTPSLYKAEDVKAAIELGRGSIREPHWPATIIHRIDQMTKSHGNKTALRGSQNISLTYTQMADRVDALCGALSSYGPVPIKHGSKVGFFLSPSVDWVCCLLAVLRLGAIYVPLDATAGMERLHSIVRDCNPDLILTDGSTEEGTHGFDALMTSEKLFNVDTVKTGAQGRGMPVAAEPASVAALMYTSGSTGTPKGIVMKHESFRNSIETMMEELSYTEGCSVTLQQSSYSFDMSLCQIFLALSMGGALYVVPKELRADPEAISHIIAKEGISNTTATPSELASWIRYGNSQALAKSDWRMIQSGGEPIGDSLIESLRQLGKHDLRLVDCYGPTEVTFCCHSKEVNYYRQEADDTAGTLKQTTNGKDGFRIWTNCSVYILDAHQRPVPAGVYGEIAIGGSGVVAGYLHNELDARGFRRDSWASNEFIKSGWARLHRTGDTGRLSPDDGSLILGPRVAGDAQIKLRGIRIDLTEIESAIVRASEGTILEAAVILRESKAAGTDYLVAFGVPAAGSQPGQDLSGILDRLALPRYMLPGAIFPLEKLPTNSSGKVDRVALKSLVLPQELDPHVQLANEGRKELSVAETTILSLWKKVIPQDVLSQHVISSESDFFHVGGNSMLSVRLRTAVAQTLGATVSIFQLFERSTLGDMAVLLVPHLAATGNSSLMPLQEEHAESQSAQDSGFWDLETSVPASLTQIRITRRFFGSPSAVVLTGSTGFLGQAILRQLLQGGVVERIHCLAVRREVDTLSKELYSSPKVVIHRGDLSLPHFGLEEEALAKIFSEVHAVIHNGADVSFAKSYASLKPVNVEATKALVRLSLPYHLSFHYVSTASLIQLTGQEAWGQQSVKGYPPPPPAAPKANGYISTKWACERYLEKISDHCGLPIWIHRPSAITGPGAPDTDLMTNLLRFARLTRAIPDVSDTWSGWLDLVAVERVAVEITDELYEDYSWPGTVKYLYESGDEVIPLSDLRGVLERETKAPVEVLDMDEWTARAAAQGMSPLLCEYLRGVADTPLVFGLLEKEEGLY</sequence>
<dbReference type="Pfam" id="PF00501">
    <property type="entry name" value="AMP-binding"/>
    <property type="match status" value="1"/>
</dbReference>
<dbReference type="GO" id="GO:0032259">
    <property type="term" value="P:methylation"/>
    <property type="evidence" value="ECO:0007669"/>
    <property type="project" value="UniProtKB-KW"/>
</dbReference>
<dbReference type="SUPFAM" id="SSF53335">
    <property type="entry name" value="S-adenosyl-L-methionine-dependent methyltransferases"/>
    <property type="match status" value="1"/>
</dbReference>
<dbReference type="PROSITE" id="PS52004">
    <property type="entry name" value="KS3_2"/>
    <property type="match status" value="1"/>
</dbReference>
<dbReference type="InterPro" id="IPR009081">
    <property type="entry name" value="PP-bd_ACP"/>
</dbReference>
<dbReference type="InterPro" id="IPR036736">
    <property type="entry name" value="ACP-like_sf"/>
</dbReference>
<dbReference type="GO" id="GO:0016874">
    <property type="term" value="F:ligase activity"/>
    <property type="evidence" value="ECO:0007669"/>
    <property type="project" value="UniProtKB-KW"/>
</dbReference>
<feature type="non-terminal residue" evidence="14">
    <location>
        <position position="1"/>
    </location>
</feature>
<dbReference type="SMART" id="SM00823">
    <property type="entry name" value="PKS_PP"/>
    <property type="match status" value="2"/>
</dbReference>
<keyword evidence="7" id="KW-0560">Oxidoreductase</keyword>
<dbReference type="InterPro" id="IPR016036">
    <property type="entry name" value="Malonyl_transacylase_ACP-bd"/>
</dbReference>
<evidence type="ECO:0000256" key="4">
    <source>
        <dbReference type="ARBA" id="ARBA00022603"/>
    </source>
</evidence>
<dbReference type="InterPro" id="IPR018201">
    <property type="entry name" value="Ketoacyl_synth_AS"/>
</dbReference>
<dbReference type="Pfam" id="PF21089">
    <property type="entry name" value="PKS_DH_N"/>
    <property type="match status" value="1"/>
</dbReference>
<feature type="active site" description="Proton donor; for dehydratase activity" evidence="9">
    <location>
        <position position="1210"/>
    </location>
</feature>
<dbReference type="InterPro" id="IPR049551">
    <property type="entry name" value="PKS_DH_C"/>
</dbReference>
<dbReference type="PANTHER" id="PTHR43775:SF20">
    <property type="entry name" value="HYBRID PKS-NRPS SYNTHETASE APDA"/>
    <property type="match status" value="1"/>
</dbReference>
<evidence type="ECO:0000259" key="11">
    <source>
        <dbReference type="PROSITE" id="PS50075"/>
    </source>
</evidence>
<dbReference type="Gene3D" id="3.30.559.10">
    <property type="entry name" value="Chloramphenicol acetyltransferase-like domain"/>
    <property type="match status" value="1"/>
</dbReference>
<feature type="compositionally biased region" description="Low complexity" evidence="10">
    <location>
        <begin position="2609"/>
        <end position="2619"/>
    </location>
</feature>
<feature type="domain" description="Carrier" evidence="11">
    <location>
        <begin position="3752"/>
        <end position="3832"/>
    </location>
</feature>
<keyword evidence="15" id="KW-1185">Reference proteome</keyword>
<dbReference type="SMART" id="SM00827">
    <property type="entry name" value="PKS_AT"/>
    <property type="match status" value="1"/>
</dbReference>
<dbReference type="InterPro" id="IPR036291">
    <property type="entry name" value="NAD(P)-bd_dom_sf"/>
</dbReference>
<dbReference type="InterPro" id="IPR013217">
    <property type="entry name" value="Methyltransf_12"/>
</dbReference>
<keyword evidence="4" id="KW-0489">Methyltransferase</keyword>
<dbReference type="Pfam" id="PF00698">
    <property type="entry name" value="Acyl_transf_1"/>
    <property type="match status" value="1"/>
</dbReference>
<dbReference type="EMBL" id="JAQQWP010000001">
    <property type="protein sequence ID" value="KAK8133022.1"/>
    <property type="molecule type" value="Genomic_DNA"/>
</dbReference>
<dbReference type="GO" id="GO:0031177">
    <property type="term" value="F:phosphopantetheine binding"/>
    <property type="evidence" value="ECO:0007669"/>
    <property type="project" value="InterPro"/>
</dbReference>
<organism evidence="14 15">
    <name type="scientific">Apiospora kogelbergensis</name>
    <dbReference type="NCBI Taxonomy" id="1337665"/>
    <lineage>
        <taxon>Eukaryota</taxon>
        <taxon>Fungi</taxon>
        <taxon>Dikarya</taxon>
        <taxon>Ascomycota</taxon>
        <taxon>Pezizomycotina</taxon>
        <taxon>Sordariomycetes</taxon>
        <taxon>Xylariomycetidae</taxon>
        <taxon>Amphisphaeriales</taxon>
        <taxon>Apiosporaceae</taxon>
        <taxon>Apiospora</taxon>
    </lineage>
</organism>
<dbReference type="InterPro" id="IPR050091">
    <property type="entry name" value="PKS_NRPS_Biosynth_Enz"/>
</dbReference>
<dbReference type="PANTHER" id="PTHR43775">
    <property type="entry name" value="FATTY ACID SYNTHASE"/>
    <property type="match status" value="1"/>
</dbReference>
<keyword evidence="2" id="KW-0597">Phosphoprotein</keyword>
<evidence type="ECO:0000256" key="1">
    <source>
        <dbReference type="ARBA" id="ARBA00022450"/>
    </source>
</evidence>
<dbReference type="GO" id="GO:0009403">
    <property type="term" value="P:toxin biosynthetic process"/>
    <property type="evidence" value="ECO:0007669"/>
    <property type="project" value="UniProtKB-ARBA"/>
</dbReference>
<dbReference type="GO" id="GO:0016491">
    <property type="term" value="F:oxidoreductase activity"/>
    <property type="evidence" value="ECO:0007669"/>
    <property type="project" value="UniProtKB-KW"/>
</dbReference>
<protein>
    <recommendedName>
        <fullName evidence="16">Polyketide synthase</fullName>
    </recommendedName>
</protein>
<dbReference type="InterPro" id="IPR016039">
    <property type="entry name" value="Thiolase-like"/>
</dbReference>
<dbReference type="InterPro" id="IPR049900">
    <property type="entry name" value="PKS_mFAS_DH"/>
</dbReference>
<dbReference type="InterPro" id="IPR042104">
    <property type="entry name" value="PKS_dehydratase_sf"/>
</dbReference>
<dbReference type="InterPro" id="IPR001227">
    <property type="entry name" value="Ac_transferase_dom_sf"/>
</dbReference>
<accession>A0AAW0RDK5</accession>
<keyword evidence="1" id="KW-0596">Phosphopantetheine</keyword>
<dbReference type="InterPro" id="IPR020807">
    <property type="entry name" value="PKS_DH"/>
</dbReference>
<proteinExistence type="predicted"/>
<dbReference type="PROSITE" id="PS00012">
    <property type="entry name" value="PHOSPHOPANTETHEINE"/>
    <property type="match status" value="1"/>
</dbReference>
<dbReference type="InterPro" id="IPR014031">
    <property type="entry name" value="Ketoacyl_synth_C"/>
</dbReference>
<keyword evidence="3" id="KW-0436">Ligase</keyword>
<evidence type="ECO:0000256" key="7">
    <source>
        <dbReference type="ARBA" id="ARBA00023002"/>
    </source>
</evidence>
<dbReference type="GO" id="GO:0004312">
    <property type="term" value="F:fatty acid synthase activity"/>
    <property type="evidence" value="ECO:0007669"/>
    <property type="project" value="TreeGrafter"/>
</dbReference>
<dbReference type="SUPFAM" id="SSF56801">
    <property type="entry name" value="Acetyl-CoA synthetase-like"/>
    <property type="match status" value="1"/>
</dbReference>
<feature type="compositionally biased region" description="Polar residues" evidence="10">
    <location>
        <begin position="2592"/>
        <end position="2608"/>
    </location>
</feature>
<dbReference type="PROSITE" id="PS50075">
    <property type="entry name" value="CARRIER"/>
    <property type="match status" value="2"/>
</dbReference>
<dbReference type="SUPFAM" id="SSF47336">
    <property type="entry name" value="ACP-like"/>
    <property type="match status" value="2"/>
</dbReference>
<dbReference type="SUPFAM" id="SSF52151">
    <property type="entry name" value="FabD/lysophospholipase-like"/>
    <property type="match status" value="1"/>
</dbReference>
<feature type="region of interest" description="Disordered" evidence="10">
    <location>
        <begin position="2562"/>
        <end position="2721"/>
    </location>
</feature>
<dbReference type="Gene3D" id="3.40.50.720">
    <property type="entry name" value="NAD(P)-binding Rossmann-like Domain"/>
    <property type="match status" value="3"/>
</dbReference>
<dbReference type="Gene3D" id="1.10.1200.10">
    <property type="entry name" value="ACP-like"/>
    <property type="match status" value="2"/>
</dbReference>
<dbReference type="InterPro" id="IPR020841">
    <property type="entry name" value="PKS_Beta-ketoAc_synthase_dom"/>
</dbReference>
<evidence type="ECO:0000313" key="15">
    <source>
        <dbReference type="Proteomes" id="UP001392437"/>
    </source>
</evidence>
<dbReference type="Pfam" id="PF00550">
    <property type="entry name" value="PP-binding"/>
    <property type="match status" value="1"/>
</dbReference>
<gene>
    <name evidence="14" type="ORF">PG999_001195</name>
</gene>
<evidence type="ECO:0000259" key="12">
    <source>
        <dbReference type="PROSITE" id="PS52004"/>
    </source>
</evidence>
<dbReference type="InterPro" id="IPR032821">
    <property type="entry name" value="PKS_assoc"/>
</dbReference>
<dbReference type="InterPro" id="IPR045851">
    <property type="entry name" value="AMP-bd_C_sf"/>
</dbReference>
<dbReference type="GO" id="GO:0006633">
    <property type="term" value="P:fatty acid biosynthetic process"/>
    <property type="evidence" value="ECO:0007669"/>
    <property type="project" value="InterPro"/>
</dbReference>